<proteinExistence type="predicted"/>
<protein>
    <submittedName>
        <fullName evidence="2">DUF2382 domain-containing protein</fullName>
    </submittedName>
</protein>
<dbReference type="EMBL" id="JBBIAA010000070">
    <property type="protein sequence ID" value="MEJ5947050.1"/>
    <property type="molecule type" value="Genomic_DNA"/>
</dbReference>
<sequence>MSTAPAGDAGAARSSEAVLTVSEERAVARLVRVPVERVRVSRRVVTRTVRVETEVEVRHEELVVTSEPLSADEVRELGTTAGRDEPEADREVVLVLRREVPVVGVEVEPLERVTVRTHRVDGTRRVEVDLAREVVDVDERPTT</sequence>
<organism evidence="2 3">
    <name type="scientific">Pseudokineococcus basanitobsidens</name>
    <dbReference type="NCBI Taxonomy" id="1926649"/>
    <lineage>
        <taxon>Bacteria</taxon>
        <taxon>Bacillati</taxon>
        <taxon>Actinomycetota</taxon>
        <taxon>Actinomycetes</taxon>
        <taxon>Kineosporiales</taxon>
        <taxon>Kineosporiaceae</taxon>
        <taxon>Pseudokineococcus</taxon>
    </lineage>
</organism>
<reference evidence="2 3" key="1">
    <citation type="journal article" date="2017" name="Int. J. Syst. Evol. Microbiol.">
        <title>Pseudokineococcus basanitobsidens sp. nov., isolated from volcanic rock.</title>
        <authorList>
            <person name="Lee D.W."/>
            <person name="Park M.Y."/>
            <person name="Kim J.J."/>
            <person name="Kim B.S."/>
        </authorList>
    </citation>
    <scope>NUCLEOTIDE SEQUENCE [LARGE SCALE GENOMIC DNA]</scope>
    <source>
        <strain evidence="2 3">DSM 103726</strain>
    </source>
</reference>
<name>A0ABU8RPL3_9ACTN</name>
<accession>A0ABU8RPL3</accession>
<comment type="caution">
    <text evidence="2">The sequence shown here is derived from an EMBL/GenBank/DDBJ whole genome shotgun (WGS) entry which is preliminary data.</text>
</comment>
<dbReference type="Proteomes" id="UP001387100">
    <property type="component" value="Unassembled WGS sequence"/>
</dbReference>
<evidence type="ECO:0000313" key="3">
    <source>
        <dbReference type="Proteomes" id="UP001387100"/>
    </source>
</evidence>
<dbReference type="RefSeq" id="WP_339576422.1">
    <property type="nucleotide sequence ID" value="NZ_JBBIAA010000070.1"/>
</dbReference>
<dbReference type="Pfam" id="PF09557">
    <property type="entry name" value="DUF2382"/>
    <property type="match status" value="1"/>
</dbReference>
<gene>
    <name evidence="2" type="ORF">WDZ17_17300</name>
</gene>
<dbReference type="InterPro" id="IPR019060">
    <property type="entry name" value="DUF2382"/>
</dbReference>
<evidence type="ECO:0000313" key="2">
    <source>
        <dbReference type="EMBL" id="MEJ5947050.1"/>
    </source>
</evidence>
<keyword evidence="3" id="KW-1185">Reference proteome</keyword>
<evidence type="ECO:0000259" key="1">
    <source>
        <dbReference type="Pfam" id="PF09557"/>
    </source>
</evidence>
<feature type="domain" description="DUF2382" evidence="1">
    <location>
        <begin position="19"/>
        <end position="137"/>
    </location>
</feature>